<reference evidence="1" key="1">
    <citation type="submission" date="2021-01" db="EMBL/GenBank/DDBJ databases">
        <title>Modified the classification status of verrucomicrobia.</title>
        <authorList>
            <person name="Feng X."/>
        </authorList>
    </citation>
    <scope>NUCLEOTIDE SEQUENCE</scope>
    <source>
        <strain evidence="1">KCTC 12986</strain>
    </source>
</reference>
<comment type="caution">
    <text evidence="1">The sequence shown here is derived from an EMBL/GenBank/DDBJ whole genome shotgun (WGS) entry which is preliminary data.</text>
</comment>
<dbReference type="AlphaFoldDB" id="A0A934RLQ3"/>
<evidence type="ECO:0000313" key="1">
    <source>
        <dbReference type="EMBL" id="MBK1833699.1"/>
    </source>
</evidence>
<dbReference type="Gene3D" id="2.30.30.700">
    <property type="entry name" value="SLA1 homology domain 1"/>
    <property type="match status" value="1"/>
</dbReference>
<proteinExistence type="predicted"/>
<evidence type="ECO:0000313" key="2">
    <source>
        <dbReference type="Proteomes" id="UP000604083"/>
    </source>
</evidence>
<protein>
    <submittedName>
        <fullName evidence="1">Uncharacterized protein</fullName>
    </submittedName>
</protein>
<dbReference type="Proteomes" id="UP000604083">
    <property type="component" value="Unassembled WGS sequence"/>
</dbReference>
<sequence length="132" mass="13914">MPEGAREVVKAKSGVTPKVFVMNPDLTASFGEFSHSEMTSKNWNTIFKDAKTAVGTAVRDGSFLKAAEVVTITGSALEKWESSAGTAIEAKLVAIEDESVFVFETAAGKTIRASADQLSEASVARAKALGEK</sequence>
<gene>
    <name evidence="1" type="ORF">JIN78_06455</name>
</gene>
<keyword evidence="2" id="KW-1185">Reference proteome</keyword>
<dbReference type="EMBL" id="JAENIO010000012">
    <property type="protein sequence ID" value="MBK1833699.1"/>
    <property type="molecule type" value="Genomic_DNA"/>
</dbReference>
<accession>A0A934RLQ3</accession>
<name>A0A934RLQ3_9BACT</name>
<organism evidence="1 2">
    <name type="scientific">Roseibacillus ishigakijimensis</name>
    <dbReference type="NCBI Taxonomy" id="454146"/>
    <lineage>
        <taxon>Bacteria</taxon>
        <taxon>Pseudomonadati</taxon>
        <taxon>Verrucomicrobiota</taxon>
        <taxon>Verrucomicrobiia</taxon>
        <taxon>Verrucomicrobiales</taxon>
        <taxon>Verrucomicrobiaceae</taxon>
        <taxon>Roseibacillus</taxon>
    </lineage>
</organism>